<feature type="region of interest" description="Disordered" evidence="6">
    <location>
        <begin position="646"/>
        <end position="705"/>
    </location>
</feature>
<dbReference type="GO" id="GO:0005634">
    <property type="term" value="C:nucleus"/>
    <property type="evidence" value="ECO:0007669"/>
    <property type="project" value="UniProtKB-SubCell"/>
</dbReference>
<dbReference type="InterPro" id="IPR012337">
    <property type="entry name" value="RNaseH-like_sf"/>
</dbReference>
<comment type="subcellular location">
    <subcellularLocation>
        <location evidence="1">Nucleus</location>
    </subcellularLocation>
</comment>
<feature type="compositionally biased region" description="Acidic residues" evidence="6">
    <location>
        <begin position="165"/>
        <end position="176"/>
    </location>
</feature>
<keyword evidence="2" id="KW-0479">Metal-binding</keyword>
<name>A0A8T8SIK1_9BASI</name>
<evidence type="ECO:0000256" key="2">
    <source>
        <dbReference type="ARBA" id="ARBA00022723"/>
    </source>
</evidence>
<dbReference type="PANTHER" id="PTHR46481:SF10">
    <property type="entry name" value="ZINC FINGER BED DOMAIN-CONTAINING PROTEIN 39"/>
    <property type="match status" value="1"/>
</dbReference>
<dbReference type="SUPFAM" id="SSF53098">
    <property type="entry name" value="Ribonuclease H-like"/>
    <property type="match status" value="1"/>
</dbReference>
<organism evidence="7 8">
    <name type="scientific">Tilletia caries</name>
    <name type="common">wheat bunt fungus</name>
    <dbReference type="NCBI Taxonomy" id="13290"/>
    <lineage>
        <taxon>Eukaryota</taxon>
        <taxon>Fungi</taxon>
        <taxon>Dikarya</taxon>
        <taxon>Basidiomycota</taxon>
        <taxon>Ustilaginomycotina</taxon>
        <taxon>Exobasidiomycetes</taxon>
        <taxon>Tilletiales</taxon>
        <taxon>Tilletiaceae</taxon>
        <taxon>Tilletia</taxon>
    </lineage>
</organism>
<evidence type="ECO:0000256" key="4">
    <source>
        <dbReference type="ARBA" id="ARBA00022833"/>
    </source>
</evidence>
<keyword evidence="4" id="KW-0862">Zinc</keyword>
<evidence type="ECO:0000256" key="5">
    <source>
        <dbReference type="ARBA" id="ARBA00023242"/>
    </source>
</evidence>
<evidence type="ECO:0000256" key="1">
    <source>
        <dbReference type="ARBA" id="ARBA00004123"/>
    </source>
</evidence>
<evidence type="ECO:0008006" key="9">
    <source>
        <dbReference type="Google" id="ProtNLM"/>
    </source>
</evidence>
<feature type="non-terminal residue" evidence="7">
    <location>
        <position position="1"/>
    </location>
</feature>
<feature type="compositionally biased region" description="Polar residues" evidence="6">
    <location>
        <begin position="178"/>
        <end position="201"/>
    </location>
</feature>
<dbReference type="AlphaFoldDB" id="A0A8T8SIK1"/>
<feature type="region of interest" description="Disordered" evidence="6">
    <location>
        <begin position="586"/>
        <end position="628"/>
    </location>
</feature>
<evidence type="ECO:0000256" key="6">
    <source>
        <dbReference type="SAM" id="MobiDB-lite"/>
    </source>
</evidence>
<feature type="compositionally biased region" description="Basic and acidic residues" evidence="6">
    <location>
        <begin position="232"/>
        <end position="255"/>
    </location>
</feature>
<evidence type="ECO:0000313" key="7">
    <source>
        <dbReference type="EMBL" id="KAE8240730.1"/>
    </source>
</evidence>
<sequence>MSDKGGQDGPSRSYGLRDPASLKRPNLPGELPSKTAVPASASSSPAPEPTAATSKPAPIFAVPANRALVPRTGPTTPAPSSSTSTRPKAKPLKPGQPDRNLDIFTPRKVRVERAAVPDSESEEELSPGRIQRDIQKAAQIGKKVKKKTAAGVSLKSARNTRSESDSEFDDPTDEDTAVPTSAQNPKKTTSTKSISIDLTANSQEDSDQADSASKSTTSPAKASTSPSKRSIKGKDKAKEEPPKRTRKEPTPEKALEAAKKAWRAAQAAAEQDAIEESKSGVVGRRAPSNIYIYFKEPVLAEHPTNSAKGQGVGFWCTGCCAESQLVWRPFTDSSTSNLRAHTETKASLSNRVNLAKAGQTGPMDAFVVKKTGPASGPHITAAEARQIAVEWITSSSRPISIIEDQGFSKLLTPELVKIMPGRKVVGDDVVRIYDGMLDVIKARLADVVGCFHLALDVWTSKNGSAFLGITVNYQEKGEAKRHLLDMLPFLAAHDSKNMSKAVYQSIERVGITDRVWNIVTDNASENSAMLPLLSAMGGMPRFRGKASQVRCMAHICNLVSQAVANTFIKAASSVQTKKHQELIDDLTDEEDTAPDEDHSSSDEEEEGNSAEGTMNAEQYDIGDDDDEHVDVLDESDHATSSALCPELAANSNDEEELREILSGPSTRPRSLHTPTSSQAGPSSSAPSVSHTATAAEQEEQEMRNGEVGLQIKKLAWLSRKIHFSPSARRIWKRECRKWELEKPWTLLRDVATRWDSTQRMIARGVDLWKAVISFTENNPKIVEEKHRLRRTDKATFDSLLSILTPMAKATRKFSYKVRPMIGEVVGMFERLDTIFANIETDTNRPAAWREAAERGRKVVSKYYGLSEQTEVYSLAV</sequence>
<dbReference type="GO" id="GO:0008270">
    <property type="term" value="F:zinc ion binding"/>
    <property type="evidence" value="ECO:0007669"/>
    <property type="project" value="UniProtKB-KW"/>
</dbReference>
<comment type="caution">
    <text evidence="7">The sequence shown here is derived from an EMBL/GenBank/DDBJ whole genome shotgun (WGS) entry which is preliminary data.</text>
</comment>
<dbReference type="EMBL" id="LWDD02002524">
    <property type="protein sequence ID" value="KAE8240730.1"/>
    <property type="molecule type" value="Genomic_DNA"/>
</dbReference>
<reference evidence="7" key="2">
    <citation type="journal article" date="2019" name="IMA Fungus">
        <title>Genome sequencing and comparison of five Tilletia species to identify candidate genes for the detection of regulated species infecting wheat.</title>
        <authorList>
            <person name="Nguyen H.D.T."/>
            <person name="Sultana T."/>
            <person name="Kesanakurti P."/>
            <person name="Hambleton S."/>
        </authorList>
    </citation>
    <scope>NUCLEOTIDE SEQUENCE</scope>
    <source>
        <strain evidence="7">DAOMC 238032</strain>
    </source>
</reference>
<reference evidence="7" key="1">
    <citation type="submission" date="2016-04" db="EMBL/GenBank/DDBJ databases">
        <authorList>
            <person name="Nguyen H.D."/>
            <person name="Kesanakurti P."/>
            <person name="Cullis J."/>
            <person name="Levesque C.A."/>
            <person name="Hambleton S."/>
        </authorList>
    </citation>
    <scope>NUCLEOTIDE SEQUENCE</scope>
    <source>
        <strain evidence="7">DAOMC 238032</strain>
    </source>
</reference>
<dbReference type="Proteomes" id="UP000077671">
    <property type="component" value="Unassembled WGS sequence"/>
</dbReference>
<evidence type="ECO:0000313" key="8">
    <source>
        <dbReference type="Proteomes" id="UP000077671"/>
    </source>
</evidence>
<evidence type="ECO:0000256" key="3">
    <source>
        <dbReference type="ARBA" id="ARBA00022771"/>
    </source>
</evidence>
<keyword evidence="3" id="KW-0863">Zinc-finger</keyword>
<proteinExistence type="predicted"/>
<protein>
    <recommendedName>
        <fullName evidence="9">DUF659 domain-containing protein</fullName>
    </recommendedName>
</protein>
<feature type="compositionally biased region" description="Low complexity" evidence="6">
    <location>
        <begin position="32"/>
        <end position="58"/>
    </location>
</feature>
<feature type="region of interest" description="Disordered" evidence="6">
    <location>
        <begin position="1"/>
        <end position="255"/>
    </location>
</feature>
<dbReference type="PANTHER" id="PTHR46481">
    <property type="entry name" value="ZINC FINGER BED DOMAIN-CONTAINING PROTEIN 4"/>
    <property type="match status" value="1"/>
</dbReference>
<accession>A0A8T8SIK1</accession>
<feature type="compositionally biased region" description="Low complexity" evidence="6">
    <location>
        <begin position="70"/>
        <end position="86"/>
    </location>
</feature>
<gene>
    <name evidence="7" type="ORF">A4X03_0g8417</name>
</gene>
<feature type="compositionally biased region" description="Low complexity" evidence="6">
    <location>
        <begin position="673"/>
        <end position="695"/>
    </location>
</feature>
<feature type="compositionally biased region" description="Low complexity" evidence="6">
    <location>
        <begin position="209"/>
        <end position="228"/>
    </location>
</feature>
<dbReference type="InterPro" id="IPR052035">
    <property type="entry name" value="ZnF_BED_domain_contain"/>
</dbReference>
<keyword evidence="5" id="KW-0539">Nucleus</keyword>